<proteinExistence type="predicted"/>
<comment type="caution">
    <text evidence="1">The sequence shown here is derived from an EMBL/GenBank/DDBJ whole genome shotgun (WGS) entry which is preliminary data.</text>
</comment>
<name>A0A1G2I8P5_9BACT</name>
<dbReference type="EMBL" id="MHOX01000010">
    <property type="protein sequence ID" value="OGZ71206.1"/>
    <property type="molecule type" value="Genomic_DNA"/>
</dbReference>
<dbReference type="AlphaFoldDB" id="A0A1G2I8P5"/>
<evidence type="ECO:0000313" key="1">
    <source>
        <dbReference type="EMBL" id="OGZ71206.1"/>
    </source>
</evidence>
<protein>
    <submittedName>
        <fullName evidence="1">Uncharacterized protein</fullName>
    </submittedName>
</protein>
<organism evidence="1 2">
    <name type="scientific">Candidatus Staskawiczbacteria bacterium RIFCSPLOWO2_01_FULL_33_9</name>
    <dbReference type="NCBI Taxonomy" id="1802211"/>
    <lineage>
        <taxon>Bacteria</taxon>
        <taxon>Candidatus Staskawicziibacteriota</taxon>
    </lineage>
</organism>
<sequence>MRIFFDSSFTLVKGIDMNTTEVGITVYEETNVIECPRCAKHLSFDDLVQKEGNSGCIAGKQWHSTYYYCVCNSEKVLVFDWGDGSHKRLINGTIVKKE</sequence>
<accession>A0A1G2I8P5</accession>
<evidence type="ECO:0000313" key="2">
    <source>
        <dbReference type="Proteomes" id="UP000176308"/>
    </source>
</evidence>
<dbReference type="Proteomes" id="UP000176308">
    <property type="component" value="Unassembled WGS sequence"/>
</dbReference>
<reference evidence="1 2" key="1">
    <citation type="journal article" date="2016" name="Nat. Commun.">
        <title>Thousands of microbial genomes shed light on interconnected biogeochemical processes in an aquifer system.</title>
        <authorList>
            <person name="Anantharaman K."/>
            <person name="Brown C.T."/>
            <person name="Hug L.A."/>
            <person name="Sharon I."/>
            <person name="Castelle C.J."/>
            <person name="Probst A.J."/>
            <person name="Thomas B.C."/>
            <person name="Singh A."/>
            <person name="Wilkins M.J."/>
            <person name="Karaoz U."/>
            <person name="Brodie E.L."/>
            <person name="Williams K.H."/>
            <person name="Hubbard S.S."/>
            <person name="Banfield J.F."/>
        </authorList>
    </citation>
    <scope>NUCLEOTIDE SEQUENCE [LARGE SCALE GENOMIC DNA]</scope>
</reference>
<gene>
    <name evidence="1" type="ORF">A2904_00520</name>
</gene>